<keyword evidence="3" id="KW-1185">Reference proteome</keyword>
<feature type="compositionally biased region" description="Basic residues" evidence="1">
    <location>
        <begin position="26"/>
        <end position="36"/>
    </location>
</feature>
<sequence length="187" mass="21002">MEKKKGADPRAATTPGARGPPPPPPPRRRRRRRRRAPTPSSQSHRGRRAAPRRRRRVRSRRRRPGRGPSRRAPLRRTGVLAMASAALKRSICRTGSPSLCTPRCSRPCTERRPPRSRPGSTATDREKPTTAGKNDPNREDSVRLPAYLHCIDDLTSVVACLSAVNYRLVWFEHSAPLPHISPVSRQN</sequence>
<dbReference type="EnsemblPlants" id="ONIVA02G21790.2">
    <property type="protein sequence ID" value="ONIVA02G21790.2"/>
    <property type="gene ID" value="ONIVA02G21790"/>
</dbReference>
<feature type="region of interest" description="Disordered" evidence="1">
    <location>
        <begin position="91"/>
        <end position="140"/>
    </location>
</feature>
<dbReference type="AlphaFoldDB" id="A0A0E0G7X0"/>
<dbReference type="Proteomes" id="UP000006591">
    <property type="component" value="Chromosome 2"/>
</dbReference>
<dbReference type="HOGENOM" id="CLU_1449849_0_0_1"/>
<evidence type="ECO:0000256" key="1">
    <source>
        <dbReference type="SAM" id="MobiDB-lite"/>
    </source>
</evidence>
<name>A0A0E0G7X0_ORYNI</name>
<accession>A0A0E0G7X0</accession>
<reference evidence="2" key="1">
    <citation type="submission" date="2015-04" db="UniProtKB">
        <authorList>
            <consortium name="EnsemblPlants"/>
        </authorList>
    </citation>
    <scope>IDENTIFICATION</scope>
    <source>
        <strain evidence="2">SL10</strain>
    </source>
</reference>
<evidence type="ECO:0000313" key="2">
    <source>
        <dbReference type="EnsemblPlants" id="ONIVA02G21790.2"/>
    </source>
</evidence>
<feature type="region of interest" description="Disordered" evidence="1">
    <location>
        <begin position="1"/>
        <end position="78"/>
    </location>
</feature>
<reference evidence="2" key="2">
    <citation type="submission" date="2018-04" db="EMBL/GenBank/DDBJ databases">
        <title>OnivRS2 (Oryza nivara Reference Sequence Version 2).</title>
        <authorList>
            <person name="Zhang J."/>
            <person name="Kudrna D."/>
            <person name="Lee S."/>
            <person name="Talag J."/>
            <person name="Rajasekar S."/>
            <person name="Welchert J."/>
            <person name="Hsing Y.-I."/>
            <person name="Wing R.A."/>
        </authorList>
    </citation>
    <scope>NUCLEOTIDE SEQUENCE [LARGE SCALE GENOMIC DNA]</scope>
    <source>
        <strain evidence="2">SL10</strain>
    </source>
</reference>
<organism evidence="2">
    <name type="scientific">Oryza nivara</name>
    <name type="common">Indian wild rice</name>
    <name type="synonym">Oryza sativa f. spontanea</name>
    <dbReference type="NCBI Taxonomy" id="4536"/>
    <lineage>
        <taxon>Eukaryota</taxon>
        <taxon>Viridiplantae</taxon>
        <taxon>Streptophyta</taxon>
        <taxon>Embryophyta</taxon>
        <taxon>Tracheophyta</taxon>
        <taxon>Spermatophyta</taxon>
        <taxon>Magnoliopsida</taxon>
        <taxon>Liliopsida</taxon>
        <taxon>Poales</taxon>
        <taxon>Poaceae</taxon>
        <taxon>BOP clade</taxon>
        <taxon>Oryzoideae</taxon>
        <taxon>Oryzeae</taxon>
        <taxon>Oryzinae</taxon>
        <taxon>Oryza</taxon>
    </lineage>
</organism>
<protein>
    <submittedName>
        <fullName evidence="2">Uncharacterized protein</fullName>
    </submittedName>
</protein>
<feature type="compositionally biased region" description="Basic residues" evidence="1">
    <location>
        <begin position="44"/>
        <end position="74"/>
    </location>
</feature>
<evidence type="ECO:0000313" key="3">
    <source>
        <dbReference type="Proteomes" id="UP000006591"/>
    </source>
</evidence>
<dbReference type="Gramene" id="ONIVA02G21790.2">
    <property type="protein sequence ID" value="ONIVA02G21790.2"/>
    <property type="gene ID" value="ONIVA02G21790"/>
</dbReference>
<proteinExistence type="predicted"/>